<name>A0A7W7FTX8_9PSEU</name>
<comment type="similarity">
    <text evidence="3">Belongs to the peptidase M1 family.</text>
</comment>
<keyword evidence="9" id="KW-0378">Hydrolase</keyword>
<gene>
    <name evidence="17" type="ORF">HNR67_004769</name>
</gene>
<dbReference type="InterPro" id="IPR027268">
    <property type="entry name" value="Peptidase_M4/M1_CTD_sf"/>
</dbReference>
<keyword evidence="14" id="KW-0732">Signal</keyword>
<dbReference type="GO" id="GO:0042277">
    <property type="term" value="F:peptide binding"/>
    <property type="evidence" value="ECO:0007669"/>
    <property type="project" value="TreeGrafter"/>
</dbReference>
<feature type="signal peptide" evidence="14">
    <location>
        <begin position="1"/>
        <end position="22"/>
    </location>
</feature>
<keyword evidence="6 17" id="KW-0031">Aminopeptidase</keyword>
<dbReference type="Gene3D" id="1.10.390.10">
    <property type="entry name" value="Neutral Protease Domain 2"/>
    <property type="match status" value="1"/>
</dbReference>
<dbReference type="EC" id="3.4.11.2" evidence="4"/>
<evidence type="ECO:0000256" key="1">
    <source>
        <dbReference type="ARBA" id="ARBA00000098"/>
    </source>
</evidence>
<dbReference type="GO" id="GO:0016285">
    <property type="term" value="F:alanyl aminopeptidase activity"/>
    <property type="evidence" value="ECO:0007669"/>
    <property type="project" value="UniProtKB-EC"/>
</dbReference>
<accession>A0A7W7FTX8</accession>
<keyword evidence="8" id="KW-0479">Metal-binding</keyword>
<dbReference type="Gene3D" id="2.60.40.1730">
    <property type="entry name" value="tricorn interacting facor f3 domain"/>
    <property type="match status" value="1"/>
</dbReference>
<comment type="cofactor">
    <cofactor evidence="2">
        <name>Zn(2+)</name>
        <dbReference type="ChEBI" id="CHEBI:29105"/>
    </cofactor>
</comment>
<evidence type="ECO:0000256" key="14">
    <source>
        <dbReference type="SAM" id="SignalP"/>
    </source>
</evidence>
<dbReference type="GO" id="GO:0043171">
    <property type="term" value="P:peptide catabolic process"/>
    <property type="evidence" value="ECO:0007669"/>
    <property type="project" value="TreeGrafter"/>
</dbReference>
<protein>
    <recommendedName>
        <fullName evidence="5">Aminopeptidase N</fullName>
        <ecNumber evidence="4">3.4.11.2</ecNumber>
    </recommendedName>
    <alternativeName>
        <fullName evidence="12">Alanine aminopeptidase</fullName>
    </alternativeName>
    <alternativeName>
        <fullName evidence="13">Lysyl aminopeptidase</fullName>
    </alternativeName>
</protein>
<evidence type="ECO:0000256" key="11">
    <source>
        <dbReference type="ARBA" id="ARBA00023049"/>
    </source>
</evidence>
<dbReference type="GO" id="GO:0070006">
    <property type="term" value="F:metalloaminopeptidase activity"/>
    <property type="evidence" value="ECO:0007669"/>
    <property type="project" value="TreeGrafter"/>
</dbReference>
<feature type="domain" description="Peptidase M1 membrane alanine aminopeptidase" evidence="15">
    <location>
        <begin position="291"/>
        <end position="472"/>
    </location>
</feature>
<dbReference type="Pfam" id="PF17900">
    <property type="entry name" value="Peptidase_M1_N"/>
    <property type="match status" value="1"/>
</dbReference>
<evidence type="ECO:0000313" key="17">
    <source>
        <dbReference type="EMBL" id="MBB4678651.1"/>
    </source>
</evidence>
<dbReference type="InterPro" id="IPR045357">
    <property type="entry name" value="Aminopeptidase_N-like_N"/>
</dbReference>
<dbReference type="InterPro" id="IPR014782">
    <property type="entry name" value="Peptidase_M1_dom"/>
</dbReference>
<sequence length="489" mass="54172">MRRIVLALSLVTAALLVPTVNAAALDTASPGAHSLGDRLFPDLGNGGYDVLDYDIRMTYVDGSQLMPASVTIRAKATQPLSTLSLDAAAQQIKSATVDGRQAEFRQDKEKLLLGPAEPLRADGLFTIQIDYTADRGKNPTPPGVNLPSGMKWPITAWVETPDGFAVMGQPDRAHLFFPSNDHPSDKAKFTFHLTVPNDRTAVANGDLVTKEPHPDGTTTWTYHTKDPMPTHVVQLAVGRFRALNQVGPDNLPIRSYLTTAPFQNMNLTDDMERTARKTPDHVAWLTKELGPYPFTRYGVLGLSSTYNSVALETATLSTYGAALSLPPEKQAPTMVHELTHQYFGDSVSVSTWDDMWLSEGHARFYERRYAASQGWINLDQELKSQYQSDQKNRTTTGPAGHLKNPYSVLFDTNVPGQLTLEGLHTLVGPDTFHRIEQTFLDRYRHKSASTQDYITVANEISGRDLTDYFHNWLYGTTTPPMPGHPDWTS</sequence>
<feature type="domain" description="Aminopeptidase N-like N-terminal" evidence="16">
    <location>
        <begin position="169"/>
        <end position="231"/>
    </location>
</feature>
<comment type="catalytic activity">
    <reaction evidence="1">
        <text>Release of an N-terminal amino acid, Xaa-|-Yaa- from a peptide, amide or arylamide. Xaa is preferably Ala, but may be most amino acids including Pro (slow action). When a terminal hydrophobic residue is followed by a prolyl residue, the two may be released as an intact Xaa-Pro dipeptide.</text>
        <dbReference type="EC" id="3.4.11.2"/>
    </reaction>
</comment>
<evidence type="ECO:0000259" key="15">
    <source>
        <dbReference type="Pfam" id="PF01433"/>
    </source>
</evidence>
<dbReference type="Proteomes" id="UP000533598">
    <property type="component" value="Unassembled WGS sequence"/>
</dbReference>
<evidence type="ECO:0000256" key="4">
    <source>
        <dbReference type="ARBA" id="ARBA00012564"/>
    </source>
</evidence>
<evidence type="ECO:0000256" key="5">
    <source>
        <dbReference type="ARBA" id="ARBA00015611"/>
    </source>
</evidence>
<keyword evidence="7" id="KW-0645">Protease</keyword>
<keyword evidence="18" id="KW-1185">Reference proteome</keyword>
<evidence type="ECO:0000256" key="12">
    <source>
        <dbReference type="ARBA" id="ARBA00029811"/>
    </source>
</evidence>
<keyword evidence="10" id="KW-0862">Zinc</keyword>
<evidence type="ECO:0000256" key="13">
    <source>
        <dbReference type="ARBA" id="ARBA00031533"/>
    </source>
</evidence>
<dbReference type="InterPro" id="IPR042097">
    <property type="entry name" value="Aminopeptidase_N-like_N_sf"/>
</dbReference>
<evidence type="ECO:0000256" key="7">
    <source>
        <dbReference type="ARBA" id="ARBA00022670"/>
    </source>
</evidence>
<evidence type="ECO:0000256" key="10">
    <source>
        <dbReference type="ARBA" id="ARBA00022833"/>
    </source>
</evidence>
<evidence type="ECO:0000259" key="16">
    <source>
        <dbReference type="Pfam" id="PF17900"/>
    </source>
</evidence>
<evidence type="ECO:0000256" key="9">
    <source>
        <dbReference type="ARBA" id="ARBA00022801"/>
    </source>
</evidence>
<evidence type="ECO:0000313" key="18">
    <source>
        <dbReference type="Proteomes" id="UP000533598"/>
    </source>
</evidence>
<dbReference type="RefSeq" id="WP_185004498.1">
    <property type="nucleotide sequence ID" value="NZ_BAAAUI010000010.1"/>
</dbReference>
<dbReference type="EMBL" id="JACHMH010000001">
    <property type="protein sequence ID" value="MBB4678651.1"/>
    <property type="molecule type" value="Genomic_DNA"/>
</dbReference>
<dbReference type="PANTHER" id="PTHR11533:SF174">
    <property type="entry name" value="PUROMYCIN-SENSITIVE AMINOPEPTIDASE-RELATED"/>
    <property type="match status" value="1"/>
</dbReference>
<feature type="chain" id="PRO_5038393293" description="Aminopeptidase N" evidence="14">
    <location>
        <begin position="23"/>
        <end position="489"/>
    </location>
</feature>
<dbReference type="InterPro" id="IPR050344">
    <property type="entry name" value="Peptidase_M1_aminopeptidases"/>
</dbReference>
<dbReference type="GO" id="GO:0016020">
    <property type="term" value="C:membrane"/>
    <property type="evidence" value="ECO:0007669"/>
    <property type="project" value="TreeGrafter"/>
</dbReference>
<comment type="caution">
    <text evidence="17">The sequence shown here is derived from an EMBL/GenBank/DDBJ whole genome shotgun (WGS) entry which is preliminary data.</text>
</comment>
<dbReference type="PANTHER" id="PTHR11533">
    <property type="entry name" value="PROTEASE M1 ZINC METALLOPROTEASE"/>
    <property type="match status" value="1"/>
</dbReference>
<reference evidence="17 18" key="1">
    <citation type="submission" date="2020-08" db="EMBL/GenBank/DDBJ databases">
        <title>Sequencing the genomes of 1000 actinobacteria strains.</title>
        <authorList>
            <person name="Klenk H.-P."/>
        </authorList>
    </citation>
    <scope>NUCLEOTIDE SEQUENCE [LARGE SCALE GENOMIC DNA]</scope>
    <source>
        <strain evidence="17 18">DSM 44230</strain>
    </source>
</reference>
<dbReference type="GO" id="GO:0008270">
    <property type="term" value="F:zinc ion binding"/>
    <property type="evidence" value="ECO:0007669"/>
    <property type="project" value="InterPro"/>
</dbReference>
<keyword evidence="11" id="KW-0482">Metalloprotease</keyword>
<dbReference type="GO" id="GO:0005615">
    <property type="term" value="C:extracellular space"/>
    <property type="evidence" value="ECO:0007669"/>
    <property type="project" value="TreeGrafter"/>
</dbReference>
<evidence type="ECO:0000256" key="3">
    <source>
        <dbReference type="ARBA" id="ARBA00010136"/>
    </source>
</evidence>
<dbReference type="Pfam" id="PF01433">
    <property type="entry name" value="Peptidase_M1"/>
    <property type="match status" value="1"/>
</dbReference>
<dbReference type="SUPFAM" id="SSF63737">
    <property type="entry name" value="Leukotriene A4 hydrolase N-terminal domain"/>
    <property type="match status" value="1"/>
</dbReference>
<dbReference type="PRINTS" id="PR00756">
    <property type="entry name" value="ALADIPTASE"/>
</dbReference>
<organism evidence="17 18">
    <name type="scientific">Crossiella cryophila</name>
    <dbReference type="NCBI Taxonomy" id="43355"/>
    <lineage>
        <taxon>Bacteria</taxon>
        <taxon>Bacillati</taxon>
        <taxon>Actinomycetota</taxon>
        <taxon>Actinomycetes</taxon>
        <taxon>Pseudonocardiales</taxon>
        <taxon>Pseudonocardiaceae</taxon>
        <taxon>Crossiella</taxon>
    </lineage>
</organism>
<dbReference type="GO" id="GO:0006508">
    <property type="term" value="P:proteolysis"/>
    <property type="evidence" value="ECO:0007669"/>
    <property type="project" value="UniProtKB-KW"/>
</dbReference>
<evidence type="ECO:0000256" key="8">
    <source>
        <dbReference type="ARBA" id="ARBA00022723"/>
    </source>
</evidence>
<dbReference type="SUPFAM" id="SSF55486">
    <property type="entry name" value="Metalloproteases ('zincins'), catalytic domain"/>
    <property type="match status" value="1"/>
</dbReference>
<dbReference type="CDD" id="cd09603">
    <property type="entry name" value="M1_APN_like"/>
    <property type="match status" value="1"/>
</dbReference>
<dbReference type="GO" id="GO:0005737">
    <property type="term" value="C:cytoplasm"/>
    <property type="evidence" value="ECO:0007669"/>
    <property type="project" value="TreeGrafter"/>
</dbReference>
<evidence type="ECO:0000256" key="2">
    <source>
        <dbReference type="ARBA" id="ARBA00001947"/>
    </source>
</evidence>
<evidence type="ECO:0000256" key="6">
    <source>
        <dbReference type="ARBA" id="ARBA00022438"/>
    </source>
</evidence>
<dbReference type="AlphaFoldDB" id="A0A7W7FTX8"/>
<proteinExistence type="inferred from homology"/>
<dbReference type="InterPro" id="IPR001930">
    <property type="entry name" value="Peptidase_M1"/>
</dbReference>